<dbReference type="PROSITE" id="PS50112">
    <property type="entry name" value="PAS"/>
    <property type="match status" value="1"/>
</dbReference>
<dbReference type="SUPFAM" id="SSF55785">
    <property type="entry name" value="PYP-like sensor domain (PAS domain)"/>
    <property type="match status" value="1"/>
</dbReference>
<dbReference type="VEuPathDB" id="FungiDB:H310_08856"/>
<name>A0A3R7CZ93_9STRA</name>
<protein>
    <recommendedName>
        <fullName evidence="2">PAS domain-containing protein</fullName>
    </recommendedName>
</protein>
<dbReference type="VEuPathDB" id="FungiDB:H310_08857"/>
<dbReference type="PANTHER" id="PTHR21013:SF10">
    <property type="entry name" value="ATP SYNTHASE MITOCHONDRIAL F1 COMPLEX ASSEMBLY FACTOR 2"/>
    <property type="match status" value="1"/>
</dbReference>
<dbReference type="AlphaFoldDB" id="A0A3R7CZ93"/>
<organism evidence="3 4">
    <name type="scientific">Aphanomyces invadans</name>
    <dbReference type="NCBI Taxonomy" id="157072"/>
    <lineage>
        <taxon>Eukaryota</taxon>
        <taxon>Sar</taxon>
        <taxon>Stramenopiles</taxon>
        <taxon>Oomycota</taxon>
        <taxon>Saprolegniomycetes</taxon>
        <taxon>Saprolegniales</taxon>
        <taxon>Verrucalvaceae</taxon>
        <taxon>Aphanomyces</taxon>
    </lineage>
</organism>
<gene>
    <name evidence="3" type="ORF">DYB32_005719</name>
</gene>
<dbReference type="PANTHER" id="PTHR21013">
    <property type="entry name" value="ATP SYNTHASE MITOCHONDRIAL F1 COMPLEX ASSEMBLY FACTOR 2/ATP12 PROTEIN, MITOCHONDRIAL PRECURSOR"/>
    <property type="match status" value="1"/>
</dbReference>
<dbReference type="CDD" id="cd14809">
    <property type="entry name" value="bZIP_AUREO-like"/>
    <property type="match status" value="1"/>
</dbReference>
<dbReference type="EMBL" id="QUSY01000529">
    <property type="protein sequence ID" value="RHY28773.1"/>
    <property type="molecule type" value="Genomic_DNA"/>
</dbReference>
<dbReference type="Proteomes" id="UP000285060">
    <property type="component" value="Unassembled WGS sequence"/>
</dbReference>
<comment type="caution">
    <text evidence="3">The sequence shown here is derived from an EMBL/GenBank/DDBJ whole genome shotgun (WGS) entry which is preliminary data.</text>
</comment>
<feature type="region of interest" description="Disordered" evidence="1">
    <location>
        <begin position="355"/>
        <end position="376"/>
    </location>
</feature>
<feature type="domain" description="PAS" evidence="2">
    <location>
        <begin position="519"/>
        <end position="576"/>
    </location>
</feature>
<dbReference type="SUPFAM" id="SSF160909">
    <property type="entry name" value="ATP12-like"/>
    <property type="match status" value="1"/>
</dbReference>
<dbReference type="Pfam" id="PF07542">
    <property type="entry name" value="ATP12"/>
    <property type="match status" value="1"/>
</dbReference>
<accession>A0A3R7CZ93</accession>
<feature type="compositionally biased region" description="Polar residues" evidence="1">
    <location>
        <begin position="179"/>
        <end position="196"/>
    </location>
</feature>
<sequence length="592" mass="65547">MPIMTLASTALDHWDFDFIIEEIMKYLQTDTICFPVESQHQEKLAARQEKKWQPLRKWFETEFGGELDINYGTINKLEHSPVAVENVRAFVYSVRLTLCRPDPLAQLFRPSCDEFGIRSAIDGKTAATMDSNQFLIDDVMDTDDLGLIDGTYPFLANMSNMSLLQQQALHANPAMPPMHNQQRAKGGPSTHNSMSSNQYMHHNQQLRGGHMSPGHVDVDMMNQNNPAIQTNQSSLFQAYASQFGLKQPTMPMETSNQHGGDTSVEAYAALMGVKLESPRSMQQKQYQQQHQSNNSDMSRAQLNAQYFESLIQQSTMPTSMGPGSSVAAATSSLVHGHNMTSMTLPAGIGGGFHMNHHHHLQDGGLPVDAPASSSSSLLLRGNDGLDAKHTTADALLDSSVRIKAEKAFQFGPAVGSGAVGSQTLSPEMLSTMIQNNRQNSADLTSHSFGSGTWNASDVDFDKDSLVSKADKSRERNRDHSRKSRLRKKAFVECLKTEVLVKQLQMYKDLCEQNADLIAMVSLDQDRRVTYMTASYTRVLGYHEKKALQDDLTFFDLVHPVTRASIPSELNRVTKFQDILGGTSPPRSVGLAT</sequence>
<dbReference type="InterPro" id="IPR035965">
    <property type="entry name" value="PAS-like_dom_sf"/>
</dbReference>
<dbReference type="Gene3D" id="1.10.3580.10">
    <property type="entry name" value="ATP12 ATPase"/>
    <property type="match status" value="1"/>
</dbReference>
<dbReference type="GO" id="GO:0005739">
    <property type="term" value="C:mitochondrion"/>
    <property type="evidence" value="ECO:0007669"/>
    <property type="project" value="TreeGrafter"/>
</dbReference>
<keyword evidence="4" id="KW-1185">Reference proteome</keyword>
<dbReference type="InterPro" id="IPR023335">
    <property type="entry name" value="ATP12_ortho_dom_sf"/>
</dbReference>
<evidence type="ECO:0000256" key="1">
    <source>
        <dbReference type="SAM" id="MobiDB-lite"/>
    </source>
</evidence>
<evidence type="ECO:0000259" key="2">
    <source>
        <dbReference type="PROSITE" id="PS50112"/>
    </source>
</evidence>
<dbReference type="Gene3D" id="3.30.450.20">
    <property type="entry name" value="PAS domain"/>
    <property type="match status" value="1"/>
</dbReference>
<dbReference type="GO" id="GO:0033615">
    <property type="term" value="P:mitochondrial proton-transporting ATP synthase complex assembly"/>
    <property type="evidence" value="ECO:0007669"/>
    <property type="project" value="TreeGrafter"/>
</dbReference>
<evidence type="ECO:0000313" key="4">
    <source>
        <dbReference type="Proteomes" id="UP000285060"/>
    </source>
</evidence>
<dbReference type="InterPro" id="IPR000014">
    <property type="entry name" value="PAS"/>
</dbReference>
<evidence type="ECO:0000313" key="3">
    <source>
        <dbReference type="EMBL" id="RHY28773.1"/>
    </source>
</evidence>
<proteinExistence type="predicted"/>
<dbReference type="InterPro" id="IPR011419">
    <property type="entry name" value="ATP12_ATP_synth-F1-assembly"/>
</dbReference>
<reference evidence="3 4" key="1">
    <citation type="submission" date="2018-08" db="EMBL/GenBank/DDBJ databases">
        <title>Aphanomyces genome sequencing and annotation.</title>
        <authorList>
            <person name="Minardi D."/>
            <person name="Oidtmann B."/>
            <person name="Van Der Giezen M."/>
            <person name="Studholme D.J."/>
        </authorList>
    </citation>
    <scope>NUCLEOTIDE SEQUENCE [LARGE SCALE GENOMIC DNA]</scope>
    <source>
        <strain evidence="3 4">NJM0002</strain>
    </source>
</reference>
<feature type="region of interest" description="Disordered" evidence="1">
    <location>
        <begin position="173"/>
        <end position="196"/>
    </location>
</feature>